<evidence type="ECO:0008006" key="5">
    <source>
        <dbReference type="Google" id="ProtNLM"/>
    </source>
</evidence>
<dbReference type="PANTHER" id="PTHR37534">
    <property type="entry name" value="TRANSCRIPTIONAL ACTIVATOR PROTEIN UGA3"/>
    <property type="match status" value="1"/>
</dbReference>
<name>A0A6A6DBB7_9PEZI</name>
<evidence type="ECO:0000256" key="2">
    <source>
        <dbReference type="ARBA" id="ARBA00023242"/>
    </source>
</evidence>
<keyword evidence="4" id="KW-1185">Reference proteome</keyword>
<dbReference type="CDD" id="cd12148">
    <property type="entry name" value="fungal_TF_MHR"/>
    <property type="match status" value="1"/>
</dbReference>
<dbReference type="Proteomes" id="UP000800200">
    <property type="component" value="Unassembled WGS sequence"/>
</dbReference>
<reference evidence="3" key="1">
    <citation type="journal article" date="2020" name="Stud. Mycol.">
        <title>101 Dothideomycetes genomes: a test case for predicting lifestyles and emergence of pathogens.</title>
        <authorList>
            <person name="Haridas S."/>
            <person name="Albert R."/>
            <person name="Binder M."/>
            <person name="Bloem J."/>
            <person name="Labutti K."/>
            <person name="Salamov A."/>
            <person name="Andreopoulos B."/>
            <person name="Baker S."/>
            <person name="Barry K."/>
            <person name="Bills G."/>
            <person name="Bluhm B."/>
            <person name="Cannon C."/>
            <person name="Castanera R."/>
            <person name="Culley D."/>
            <person name="Daum C."/>
            <person name="Ezra D."/>
            <person name="Gonzalez J."/>
            <person name="Henrissat B."/>
            <person name="Kuo A."/>
            <person name="Liang C."/>
            <person name="Lipzen A."/>
            <person name="Lutzoni F."/>
            <person name="Magnuson J."/>
            <person name="Mondo S."/>
            <person name="Nolan M."/>
            <person name="Ohm R."/>
            <person name="Pangilinan J."/>
            <person name="Park H.-J."/>
            <person name="Ramirez L."/>
            <person name="Alfaro M."/>
            <person name="Sun H."/>
            <person name="Tritt A."/>
            <person name="Yoshinaga Y."/>
            <person name="Zwiers L.-H."/>
            <person name="Turgeon B."/>
            <person name="Goodwin S."/>
            <person name="Spatafora J."/>
            <person name="Crous P."/>
            <person name="Grigoriev I."/>
        </authorList>
    </citation>
    <scope>NUCLEOTIDE SEQUENCE</scope>
    <source>
        <strain evidence="3">CBS 207.26</strain>
    </source>
</reference>
<keyword evidence="2" id="KW-0539">Nucleus</keyword>
<protein>
    <recommendedName>
        <fullName evidence="5">Transcription factor domain-containing protein</fullName>
    </recommendedName>
</protein>
<gene>
    <name evidence="3" type="ORF">K469DRAFT_605880</name>
</gene>
<accession>A0A6A6DBB7</accession>
<dbReference type="PANTHER" id="PTHR37534:SF9">
    <property type="entry name" value="ZN(II)2CYS6 TRANSCRIPTION FACTOR (EUROFUNG)"/>
    <property type="match status" value="1"/>
</dbReference>
<dbReference type="EMBL" id="ML994701">
    <property type="protein sequence ID" value="KAF2176737.1"/>
    <property type="molecule type" value="Genomic_DNA"/>
</dbReference>
<dbReference type="GO" id="GO:0000976">
    <property type="term" value="F:transcription cis-regulatory region binding"/>
    <property type="evidence" value="ECO:0007669"/>
    <property type="project" value="TreeGrafter"/>
</dbReference>
<dbReference type="GO" id="GO:0005634">
    <property type="term" value="C:nucleus"/>
    <property type="evidence" value="ECO:0007669"/>
    <property type="project" value="UniProtKB-SubCell"/>
</dbReference>
<dbReference type="AlphaFoldDB" id="A0A6A6DBB7"/>
<dbReference type="GO" id="GO:0045944">
    <property type="term" value="P:positive regulation of transcription by RNA polymerase II"/>
    <property type="evidence" value="ECO:0007669"/>
    <property type="project" value="TreeGrafter"/>
</dbReference>
<evidence type="ECO:0000313" key="3">
    <source>
        <dbReference type="EMBL" id="KAF2176737.1"/>
    </source>
</evidence>
<comment type="subcellular location">
    <subcellularLocation>
        <location evidence="1">Nucleus</location>
    </subcellularLocation>
</comment>
<evidence type="ECO:0000256" key="1">
    <source>
        <dbReference type="ARBA" id="ARBA00004123"/>
    </source>
</evidence>
<evidence type="ECO:0000313" key="4">
    <source>
        <dbReference type="Proteomes" id="UP000800200"/>
    </source>
</evidence>
<dbReference type="Pfam" id="PF11951">
    <property type="entry name" value="Fungal_trans_2"/>
    <property type="match status" value="1"/>
</dbReference>
<dbReference type="GO" id="GO:0003700">
    <property type="term" value="F:DNA-binding transcription factor activity"/>
    <property type="evidence" value="ECO:0007669"/>
    <property type="project" value="TreeGrafter"/>
</dbReference>
<sequence length="362" mass="41439">MLPAVSLTSETAFLLQTYRRTVATWMDVFDHNQTYELSIPRLTLTSPLLFHCICAFTARHLSLSQSGRNSSWTPIAQHHYGEALRLLISLLNSPSAQDHALTATILLSSYEVISSLGQEHRRHFLGAMMLIKSHGITARSIGIDRANFWIYVRHEIGVALATEKPLILNPDEWNVQWEEGETREDMLGNHILWILARAIGLVYGRSKEAKDIELEQRKRKELIDETYKWRHELPDTFVWVKYGEPDEEGFKRVYFAVSAAAAAMFWYHIVHILLLAEPTVQDQTHDSEIQYHAMQIANIAISDIPDSVRVFSSHGLYYAAKRIDGVARKARIWNLLHDIETQLGYHTRTAVKRLQGLVETGN</sequence>
<dbReference type="InterPro" id="IPR021858">
    <property type="entry name" value="Fun_TF"/>
</dbReference>
<dbReference type="OrthoDB" id="4525710at2759"/>
<organism evidence="3 4">
    <name type="scientific">Zopfia rhizophila CBS 207.26</name>
    <dbReference type="NCBI Taxonomy" id="1314779"/>
    <lineage>
        <taxon>Eukaryota</taxon>
        <taxon>Fungi</taxon>
        <taxon>Dikarya</taxon>
        <taxon>Ascomycota</taxon>
        <taxon>Pezizomycotina</taxon>
        <taxon>Dothideomycetes</taxon>
        <taxon>Dothideomycetes incertae sedis</taxon>
        <taxon>Zopfiaceae</taxon>
        <taxon>Zopfia</taxon>
    </lineage>
</organism>
<proteinExistence type="predicted"/>